<sequence>MVQLFFPTLQTSFLWANNSRLVQKLLESLRKVYGNLHFGAVAMATTVSSMKMIGSAQGDDTAYRNGSAIGEVVSTSTAISNIRKRYK</sequence>
<protein>
    <submittedName>
        <fullName evidence="1">Uncharacterized protein</fullName>
    </submittedName>
</protein>
<proteinExistence type="predicted"/>
<reference evidence="1 2" key="1">
    <citation type="submission" date="2020-02" db="EMBL/GenBank/DDBJ databases">
        <authorList>
            <person name="Ferguson B K."/>
        </authorList>
    </citation>
    <scope>NUCLEOTIDE SEQUENCE [LARGE SCALE GENOMIC DNA]</scope>
</reference>
<organism evidence="1 2">
    <name type="scientific">Nesidiocoris tenuis</name>
    <dbReference type="NCBI Taxonomy" id="355587"/>
    <lineage>
        <taxon>Eukaryota</taxon>
        <taxon>Metazoa</taxon>
        <taxon>Ecdysozoa</taxon>
        <taxon>Arthropoda</taxon>
        <taxon>Hexapoda</taxon>
        <taxon>Insecta</taxon>
        <taxon>Pterygota</taxon>
        <taxon>Neoptera</taxon>
        <taxon>Paraneoptera</taxon>
        <taxon>Hemiptera</taxon>
        <taxon>Heteroptera</taxon>
        <taxon>Panheteroptera</taxon>
        <taxon>Cimicomorpha</taxon>
        <taxon>Miridae</taxon>
        <taxon>Dicyphina</taxon>
        <taxon>Nesidiocoris</taxon>
    </lineage>
</organism>
<name>A0A6H5H308_9HEMI</name>
<evidence type="ECO:0000313" key="2">
    <source>
        <dbReference type="Proteomes" id="UP000479000"/>
    </source>
</evidence>
<dbReference type="Proteomes" id="UP000479000">
    <property type="component" value="Unassembled WGS sequence"/>
</dbReference>
<evidence type="ECO:0000313" key="1">
    <source>
        <dbReference type="EMBL" id="CAB0009885.1"/>
    </source>
</evidence>
<keyword evidence="2" id="KW-1185">Reference proteome</keyword>
<dbReference type="EMBL" id="CADCXU010022433">
    <property type="protein sequence ID" value="CAB0009885.1"/>
    <property type="molecule type" value="Genomic_DNA"/>
</dbReference>
<gene>
    <name evidence="1" type="ORF">NTEN_LOCUS14958</name>
</gene>
<dbReference type="AlphaFoldDB" id="A0A6H5H308"/>
<accession>A0A6H5H308</accession>